<keyword evidence="2" id="KW-0704">Schiff base</keyword>
<dbReference type="GO" id="GO:0005829">
    <property type="term" value="C:cytosol"/>
    <property type="evidence" value="ECO:0007669"/>
    <property type="project" value="TreeGrafter"/>
</dbReference>
<dbReference type="SMART" id="SM01130">
    <property type="entry name" value="DHDPS"/>
    <property type="match status" value="1"/>
</dbReference>
<sequence length="300" mass="32181">MDRVVTALAGVFSAVVTPTRADDSVDLDVLGEVVEEQLARGVEGFYCCGSSGEALLLSSSERRDVVDRVAEQVGGRVPVVAHVGTASTARTIELARAAQDAGVAAVSMIPPIYYAFDAEEVEQYYLDVIDAVDVPVLLYNIPQFTGVALPGSRSARLLHHPQVAGMKHTDHDLHALERLAARHPDKVLINGFDEQYLSALVAGATATIGTTVNIQPELFLRVRDRVASGDLAGARRTQAQINEVVGELVAHGVFQAAKYLACARGPVTGNCRRPFRPLTDDDRSALDALAGRIRRFVEEG</sequence>
<feature type="binding site" evidence="5">
    <location>
        <position position="208"/>
    </location>
    <ligand>
        <name>pyruvate</name>
        <dbReference type="ChEBI" id="CHEBI:15361"/>
    </ligand>
</feature>
<evidence type="ECO:0000313" key="7">
    <source>
        <dbReference type="Proteomes" id="UP000308121"/>
    </source>
</evidence>
<keyword evidence="1 3" id="KW-0456">Lyase</keyword>
<dbReference type="Proteomes" id="UP000308121">
    <property type="component" value="Unassembled WGS sequence"/>
</dbReference>
<comment type="similarity">
    <text evidence="3">Belongs to the DapA family.</text>
</comment>
<dbReference type="GO" id="GO:0008747">
    <property type="term" value="F:N-acetylneuraminate lyase activity"/>
    <property type="evidence" value="ECO:0007669"/>
    <property type="project" value="TreeGrafter"/>
</dbReference>
<evidence type="ECO:0000256" key="4">
    <source>
        <dbReference type="PIRSR" id="PIRSR001365-1"/>
    </source>
</evidence>
<dbReference type="AlphaFoldDB" id="A0A7Z8JZQ7"/>
<dbReference type="PRINTS" id="PR00146">
    <property type="entry name" value="DHPICSNTHASE"/>
</dbReference>
<gene>
    <name evidence="6" type="ORF">FA014_08015</name>
</gene>
<dbReference type="PANTHER" id="PTHR42849">
    <property type="entry name" value="N-ACETYLNEURAMINATE LYASE"/>
    <property type="match status" value="1"/>
</dbReference>
<protein>
    <submittedName>
        <fullName evidence="6">Dihydrodipicolinate synthase family protein</fullName>
    </submittedName>
</protein>
<name>A0A7Z8JZQ7_9CELL</name>
<dbReference type="OrthoDB" id="9778880at2"/>
<evidence type="ECO:0000256" key="2">
    <source>
        <dbReference type="ARBA" id="ARBA00023270"/>
    </source>
</evidence>
<accession>A0A7Z8JZQ7</accession>
<evidence type="ECO:0000256" key="1">
    <source>
        <dbReference type="ARBA" id="ARBA00023239"/>
    </source>
</evidence>
<dbReference type="SUPFAM" id="SSF51569">
    <property type="entry name" value="Aldolase"/>
    <property type="match status" value="1"/>
</dbReference>
<dbReference type="PIRSF" id="PIRSF001365">
    <property type="entry name" value="DHDPS"/>
    <property type="match status" value="1"/>
</dbReference>
<dbReference type="PROSITE" id="PS00666">
    <property type="entry name" value="DHDPS_2"/>
    <property type="match status" value="1"/>
</dbReference>
<dbReference type="GO" id="GO:0019262">
    <property type="term" value="P:N-acetylneuraminate catabolic process"/>
    <property type="evidence" value="ECO:0007669"/>
    <property type="project" value="TreeGrafter"/>
</dbReference>
<evidence type="ECO:0000256" key="3">
    <source>
        <dbReference type="PIRNR" id="PIRNR001365"/>
    </source>
</evidence>
<dbReference type="InterPro" id="IPR002220">
    <property type="entry name" value="DapA-like"/>
</dbReference>
<evidence type="ECO:0000313" key="6">
    <source>
        <dbReference type="EMBL" id="TKR24058.1"/>
    </source>
</evidence>
<dbReference type="InterPro" id="IPR020625">
    <property type="entry name" value="Schiff_base-form_aldolases_AS"/>
</dbReference>
<feature type="active site" description="Proton donor/acceptor" evidence="4">
    <location>
        <position position="139"/>
    </location>
</feature>
<dbReference type="InterPro" id="IPR013785">
    <property type="entry name" value="Aldolase_TIM"/>
</dbReference>
<feature type="active site" description="Schiff-base intermediate with substrate" evidence="4">
    <location>
        <position position="167"/>
    </location>
</feature>
<comment type="caution">
    <text evidence="6">The sequence shown here is derived from an EMBL/GenBank/DDBJ whole genome shotgun (WGS) entry which is preliminary data.</text>
</comment>
<dbReference type="Pfam" id="PF00701">
    <property type="entry name" value="DHDPS"/>
    <property type="match status" value="1"/>
</dbReference>
<dbReference type="Gene3D" id="3.20.20.70">
    <property type="entry name" value="Aldolase class I"/>
    <property type="match status" value="1"/>
</dbReference>
<reference evidence="6 7" key="1">
    <citation type="submission" date="2019-05" db="EMBL/GenBank/DDBJ databases">
        <title>Genome sequence of Cellulomonas hominis strain CS1.</title>
        <authorList>
            <person name="Belmont J."/>
            <person name="Maclea K.S."/>
        </authorList>
    </citation>
    <scope>NUCLEOTIDE SEQUENCE [LARGE SCALE GENOMIC DNA]</scope>
    <source>
        <strain evidence="6 7">CS1</strain>
    </source>
</reference>
<organism evidence="6 7">
    <name type="scientific">Cellulomonas hominis</name>
    <dbReference type="NCBI Taxonomy" id="156981"/>
    <lineage>
        <taxon>Bacteria</taxon>
        <taxon>Bacillati</taxon>
        <taxon>Actinomycetota</taxon>
        <taxon>Actinomycetes</taxon>
        <taxon>Micrococcales</taxon>
        <taxon>Cellulomonadaceae</taxon>
        <taxon>Cellulomonas</taxon>
    </lineage>
</organism>
<dbReference type="EMBL" id="SZYE01000046">
    <property type="protein sequence ID" value="TKR24058.1"/>
    <property type="molecule type" value="Genomic_DNA"/>
</dbReference>
<dbReference type="PANTHER" id="PTHR42849:SF1">
    <property type="entry name" value="N-ACETYLNEURAMINATE LYASE"/>
    <property type="match status" value="1"/>
</dbReference>
<evidence type="ECO:0000256" key="5">
    <source>
        <dbReference type="PIRSR" id="PIRSR001365-2"/>
    </source>
</evidence>
<proteinExistence type="inferred from homology"/>